<dbReference type="Gene3D" id="1.20.1270.180">
    <property type="match status" value="1"/>
</dbReference>
<gene>
    <name evidence="5" type="ORF">QWT69_16240</name>
</gene>
<dbReference type="PROSITE" id="PS51257">
    <property type="entry name" value="PROKAR_LIPOPROTEIN"/>
    <property type="match status" value="1"/>
</dbReference>
<dbReference type="PANTHER" id="PTHR39176:SF1">
    <property type="entry name" value="PERIPLASMIC PROTEIN"/>
    <property type="match status" value="1"/>
</dbReference>
<evidence type="ECO:0000259" key="4">
    <source>
        <dbReference type="Pfam" id="PF07007"/>
    </source>
</evidence>
<feature type="domain" description="Lysozyme inhibitor LprI-like N-terminal" evidence="4">
    <location>
        <begin position="72"/>
        <end position="163"/>
    </location>
</feature>
<feature type="signal peptide" evidence="3">
    <location>
        <begin position="1"/>
        <end position="21"/>
    </location>
</feature>
<evidence type="ECO:0000256" key="3">
    <source>
        <dbReference type="SAM" id="SignalP"/>
    </source>
</evidence>
<reference evidence="5 6" key="1">
    <citation type="submission" date="2023-06" db="EMBL/GenBank/DDBJ databases">
        <title>Sporosarcina sp. nov., isolated from Korean tranditional fermented seafood 'Jeotgal'.</title>
        <authorList>
            <person name="Yang A.I."/>
            <person name="Shin N.-R."/>
        </authorList>
    </citation>
    <scope>NUCLEOTIDE SEQUENCE [LARGE SCALE GENOMIC DNA]</scope>
    <source>
        <strain evidence="5 6">T2O-4</strain>
    </source>
</reference>
<evidence type="ECO:0000256" key="2">
    <source>
        <dbReference type="SAM" id="MobiDB-lite"/>
    </source>
</evidence>
<keyword evidence="3" id="KW-0732">Signal</keyword>
<feature type="chain" id="PRO_5045977221" evidence="3">
    <location>
        <begin position="22"/>
        <end position="170"/>
    </location>
</feature>
<feature type="region of interest" description="Disordered" evidence="2">
    <location>
        <begin position="23"/>
        <end position="55"/>
    </location>
</feature>
<keyword evidence="1" id="KW-0175">Coiled coil</keyword>
<dbReference type="PANTHER" id="PTHR39176">
    <property type="entry name" value="PERIPLASMIC PROTEIN-RELATED"/>
    <property type="match status" value="1"/>
</dbReference>
<evidence type="ECO:0000256" key="1">
    <source>
        <dbReference type="SAM" id="Coils"/>
    </source>
</evidence>
<dbReference type="Pfam" id="PF07007">
    <property type="entry name" value="LprI"/>
    <property type="match status" value="1"/>
</dbReference>
<feature type="coiled-coil region" evidence="1">
    <location>
        <begin position="57"/>
        <end position="104"/>
    </location>
</feature>
<keyword evidence="6" id="KW-1185">Reference proteome</keyword>
<evidence type="ECO:0000313" key="5">
    <source>
        <dbReference type="EMBL" id="WOV87377.1"/>
    </source>
</evidence>
<sequence>MKSILVLTLSAMLLAACTVPAVDESPKEENGDGQVTENVTDESTEVQNEEISPATSKEDYLDKLNAMEEADKKEEAKTTTVDMIQQEEARLKRWDEALNEIYEVLKTQLTTDEMEKLRIEQLDWLEARDVTAKEASLKFQGGSMEPLEYVATQATLTKDRCYEVVVEYME</sequence>
<name>A0ABZ0L577_9BACL</name>
<protein>
    <submittedName>
        <fullName evidence="5">Lysozyme inhibitor LprI family protein</fullName>
    </submittedName>
</protein>
<dbReference type="RefSeq" id="WP_317967437.1">
    <property type="nucleotide sequence ID" value="NZ_CP129118.1"/>
</dbReference>
<evidence type="ECO:0000313" key="6">
    <source>
        <dbReference type="Proteomes" id="UP001303902"/>
    </source>
</evidence>
<feature type="compositionally biased region" description="Acidic residues" evidence="2">
    <location>
        <begin position="39"/>
        <end position="48"/>
    </location>
</feature>
<proteinExistence type="predicted"/>
<organism evidence="5 6">
    <name type="scientific">Sporosarcina oncorhynchi</name>
    <dbReference type="NCBI Taxonomy" id="3056444"/>
    <lineage>
        <taxon>Bacteria</taxon>
        <taxon>Bacillati</taxon>
        <taxon>Bacillota</taxon>
        <taxon>Bacilli</taxon>
        <taxon>Bacillales</taxon>
        <taxon>Caryophanaceae</taxon>
        <taxon>Sporosarcina</taxon>
    </lineage>
</organism>
<accession>A0ABZ0L577</accession>
<dbReference type="Proteomes" id="UP001303902">
    <property type="component" value="Chromosome"/>
</dbReference>
<dbReference type="EMBL" id="CP129118">
    <property type="protein sequence ID" value="WOV87377.1"/>
    <property type="molecule type" value="Genomic_DNA"/>
</dbReference>
<dbReference type="InterPro" id="IPR009739">
    <property type="entry name" value="LprI-like_N"/>
</dbReference>